<proteinExistence type="predicted"/>
<keyword evidence="1" id="KW-0812">Transmembrane</keyword>
<evidence type="ECO:0000313" key="3">
    <source>
        <dbReference type="Proteomes" id="UP001367508"/>
    </source>
</evidence>
<name>A0AAN9R8N8_CANGL</name>
<dbReference type="AlphaFoldDB" id="A0AAN9R8N8"/>
<gene>
    <name evidence="2" type="ORF">VNO77_05456</name>
</gene>
<accession>A0AAN9R8N8</accession>
<reference evidence="2 3" key="1">
    <citation type="submission" date="2024-01" db="EMBL/GenBank/DDBJ databases">
        <title>The genomes of 5 underutilized Papilionoideae crops provide insights into root nodulation and disease resistanc.</title>
        <authorList>
            <person name="Jiang F."/>
        </authorList>
    </citation>
    <scope>NUCLEOTIDE SEQUENCE [LARGE SCALE GENOMIC DNA]</scope>
    <source>
        <strain evidence="2">LVBAO_FW01</strain>
        <tissue evidence="2">Leaves</tissue>
    </source>
</reference>
<evidence type="ECO:0000256" key="1">
    <source>
        <dbReference type="SAM" id="Phobius"/>
    </source>
</evidence>
<sequence>MLRRRIRMLCSKNHAISVIECLILMVVRMFLVYREKSKNSSLANPYDFGMGMEIVKNILNEGELESQNFELIETSFSTEKPGRTKGVLGSC</sequence>
<evidence type="ECO:0000313" key="2">
    <source>
        <dbReference type="EMBL" id="KAK7363317.1"/>
    </source>
</evidence>
<dbReference type="EMBL" id="JAYMYQ010000001">
    <property type="protein sequence ID" value="KAK7363317.1"/>
    <property type="molecule type" value="Genomic_DNA"/>
</dbReference>
<dbReference type="Proteomes" id="UP001367508">
    <property type="component" value="Unassembled WGS sequence"/>
</dbReference>
<organism evidence="2 3">
    <name type="scientific">Canavalia gladiata</name>
    <name type="common">Sword bean</name>
    <name type="synonym">Dolichos gladiatus</name>
    <dbReference type="NCBI Taxonomy" id="3824"/>
    <lineage>
        <taxon>Eukaryota</taxon>
        <taxon>Viridiplantae</taxon>
        <taxon>Streptophyta</taxon>
        <taxon>Embryophyta</taxon>
        <taxon>Tracheophyta</taxon>
        <taxon>Spermatophyta</taxon>
        <taxon>Magnoliopsida</taxon>
        <taxon>eudicotyledons</taxon>
        <taxon>Gunneridae</taxon>
        <taxon>Pentapetalae</taxon>
        <taxon>rosids</taxon>
        <taxon>fabids</taxon>
        <taxon>Fabales</taxon>
        <taxon>Fabaceae</taxon>
        <taxon>Papilionoideae</taxon>
        <taxon>50 kb inversion clade</taxon>
        <taxon>NPAAA clade</taxon>
        <taxon>indigoferoid/millettioid clade</taxon>
        <taxon>Phaseoleae</taxon>
        <taxon>Canavalia</taxon>
    </lineage>
</organism>
<protein>
    <submittedName>
        <fullName evidence="2">Uncharacterized protein</fullName>
    </submittedName>
</protein>
<keyword evidence="1" id="KW-1133">Transmembrane helix</keyword>
<keyword evidence="1" id="KW-0472">Membrane</keyword>
<feature type="transmembrane region" description="Helical" evidence="1">
    <location>
        <begin position="12"/>
        <end position="33"/>
    </location>
</feature>
<keyword evidence="3" id="KW-1185">Reference proteome</keyword>
<comment type="caution">
    <text evidence="2">The sequence shown here is derived from an EMBL/GenBank/DDBJ whole genome shotgun (WGS) entry which is preliminary data.</text>
</comment>